<dbReference type="AlphaFoldDB" id="A0A242TZE8"/>
<keyword evidence="1" id="KW-0175">Coiled coil</keyword>
<dbReference type="Gene3D" id="3.40.50.300">
    <property type="entry name" value="P-loop containing nucleotide triphosphate hydrolases"/>
    <property type="match status" value="1"/>
</dbReference>
<gene>
    <name evidence="3" type="ORF">CAT59_19735</name>
</gene>
<dbReference type="RefSeq" id="WP_002120817.1">
    <property type="nucleotide sequence ID" value="NZ_AMST01000108.1"/>
</dbReference>
<protein>
    <submittedName>
        <fullName evidence="3">OLD family endonuclease</fullName>
    </submittedName>
</protein>
<organism evidence="3 4">
    <name type="scientific">Acinetobacter pittii</name>
    <name type="common">Acinetobacter genomosp. 3</name>
    <dbReference type="NCBI Taxonomy" id="48296"/>
    <lineage>
        <taxon>Bacteria</taxon>
        <taxon>Pseudomonadati</taxon>
        <taxon>Pseudomonadota</taxon>
        <taxon>Gammaproteobacteria</taxon>
        <taxon>Moraxellales</taxon>
        <taxon>Moraxellaceae</taxon>
        <taxon>Acinetobacter</taxon>
        <taxon>Acinetobacter calcoaceticus/baumannii complex</taxon>
    </lineage>
</organism>
<dbReference type="SUPFAM" id="SSF52540">
    <property type="entry name" value="P-loop containing nucleoside triphosphate hydrolases"/>
    <property type="match status" value="1"/>
</dbReference>
<dbReference type="PANTHER" id="PTHR43581">
    <property type="entry name" value="ATP/GTP PHOSPHATASE"/>
    <property type="match status" value="1"/>
</dbReference>
<reference evidence="3 4" key="1">
    <citation type="submission" date="2017-05" db="EMBL/GenBank/DDBJ databases">
        <authorList>
            <person name="Song R."/>
            <person name="Chenine A.L."/>
            <person name="Ruprecht R.M."/>
        </authorList>
    </citation>
    <scope>NUCLEOTIDE SEQUENCE [LARGE SCALE GENOMIC DNA]</scope>
    <source>
        <strain evidence="3 4">ARLG1955</strain>
    </source>
</reference>
<dbReference type="InterPro" id="IPR027417">
    <property type="entry name" value="P-loop_NTPase"/>
</dbReference>
<dbReference type="PANTHER" id="PTHR43581:SF4">
    <property type="entry name" value="ATP_GTP PHOSPHATASE"/>
    <property type="match status" value="1"/>
</dbReference>
<dbReference type="Pfam" id="PF13175">
    <property type="entry name" value="AAA_15"/>
    <property type="match status" value="1"/>
</dbReference>
<dbReference type="InterPro" id="IPR051396">
    <property type="entry name" value="Bact_Antivir_Def_Nuclease"/>
</dbReference>
<dbReference type="GO" id="GO:0004519">
    <property type="term" value="F:endonuclease activity"/>
    <property type="evidence" value="ECO:0007669"/>
    <property type="project" value="UniProtKB-KW"/>
</dbReference>
<feature type="coiled-coil region" evidence="1">
    <location>
        <begin position="231"/>
        <end position="258"/>
    </location>
</feature>
<name>A0A242TZE8_ACIPI</name>
<dbReference type="EMBL" id="NGIR01000035">
    <property type="protein sequence ID" value="OTU24700.1"/>
    <property type="molecule type" value="Genomic_DNA"/>
</dbReference>
<dbReference type="InterPro" id="IPR041685">
    <property type="entry name" value="AAA_GajA/Old/RecF-like"/>
</dbReference>
<accession>A0A242TZE8</accession>
<accession>K9C4X2</accession>
<keyword evidence="3" id="KW-0540">Nuclease</keyword>
<evidence type="ECO:0000313" key="3">
    <source>
        <dbReference type="EMBL" id="OTU24700.1"/>
    </source>
</evidence>
<evidence type="ECO:0000259" key="2">
    <source>
        <dbReference type="Pfam" id="PF13175"/>
    </source>
</evidence>
<feature type="domain" description="Endonuclease GajA/Old nuclease/RecF-like AAA" evidence="2">
    <location>
        <begin position="1"/>
        <end position="374"/>
    </location>
</feature>
<keyword evidence="3" id="KW-0378">Hydrolase</keyword>
<sequence>MKLVSIEIKNFRCYEENILISFDNLTTFIGKNDIGKSTILEALEIFFNNSTVKITQDDLNINSTDTDVIITCEFSDLPPKIILDSGVETNLKDEFLVNKNDNLKIKKVFDCSKKNVSTEVFINAYHPTAIGFDNLLELKENDLKKIIRDGNIASTLKGNPLMRSAIWSSCSDLCLAEKDIPVSKPKEDIKKIWEQLEKYLPIFALFQSDRSSKDSDGEVQDPMKAAIATAISEVRDDIEKIQEKVKQRTEEIARKTHKALESIDKNLASQLTPEFTMPTNSKWVGLFNVGLNTDDIPLNKRGSGVRRLVLVSFFKAEAERLLSEKNKQSIIYAIEEPETAQHPNNQKILQSAFVALANEDNCQVLLTTHSPGFACDLPSDSIRFIKRDEFHKPVIEKGVEIFGEVANALGIVPDNRVKVLICVEGPTDVKAMKALSLALHRKDASLPNLYTDQSFAFVVTGGSTLKYWIDQQYLSGLGRKEFHLYDSDVTSYAAEVTKVNTRGDGSKGFITKKYEIESYLHAEAIKQAFDVDIEVLDQLNEQKKATPKLFAEAYSLKQNFDGVMGDTKAKILLADKAFPYMTAELIAQRDPEGEVEGWFRQMVGMSS</sequence>
<evidence type="ECO:0000256" key="1">
    <source>
        <dbReference type="SAM" id="Coils"/>
    </source>
</evidence>
<evidence type="ECO:0000313" key="4">
    <source>
        <dbReference type="Proteomes" id="UP000195162"/>
    </source>
</evidence>
<comment type="caution">
    <text evidence="3">The sequence shown here is derived from an EMBL/GenBank/DDBJ whole genome shotgun (WGS) entry which is preliminary data.</text>
</comment>
<dbReference type="Proteomes" id="UP000195162">
    <property type="component" value="Unassembled WGS sequence"/>
</dbReference>
<keyword evidence="3" id="KW-0255">Endonuclease</keyword>
<proteinExistence type="predicted"/>